<keyword evidence="2" id="KW-1185">Reference proteome</keyword>
<dbReference type="AlphaFoldDB" id="A0A314L2V3"/>
<reference evidence="1" key="1">
    <citation type="submission" date="2016-11" db="EMBL/GenBank/DDBJ databases">
        <title>The genome of Nicotiana attenuata.</title>
        <authorList>
            <person name="Xu S."/>
            <person name="Brockmoeller T."/>
            <person name="Gaquerel E."/>
            <person name="Navarro A."/>
            <person name="Kuhl H."/>
            <person name="Gase K."/>
            <person name="Ling Z."/>
            <person name="Zhou W."/>
            <person name="Kreitzer C."/>
            <person name="Stanke M."/>
            <person name="Tang H."/>
            <person name="Lyons E."/>
            <person name="Pandey P."/>
            <person name="Pandey S.P."/>
            <person name="Timmermann B."/>
            <person name="Baldwin I.T."/>
        </authorList>
    </citation>
    <scope>NUCLEOTIDE SEQUENCE [LARGE SCALE GENOMIC DNA]</scope>
    <source>
        <strain evidence="1">UT</strain>
    </source>
</reference>
<evidence type="ECO:0000313" key="2">
    <source>
        <dbReference type="Proteomes" id="UP000187609"/>
    </source>
</evidence>
<dbReference type="Gramene" id="OIT36021">
    <property type="protein sequence ID" value="OIT36021"/>
    <property type="gene ID" value="A4A49_14166"/>
</dbReference>
<organism evidence="1 2">
    <name type="scientific">Nicotiana attenuata</name>
    <name type="common">Coyote tobacco</name>
    <dbReference type="NCBI Taxonomy" id="49451"/>
    <lineage>
        <taxon>Eukaryota</taxon>
        <taxon>Viridiplantae</taxon>
        <taxon>Streptophyta</taxon>
        <taxon>Embryophyta</taxon>
        <taxon>Tracheophyta</taxon>
        <taxon>Spermatophyta</taxon>
        <taxon>Magnoliopsida</taxon>
        <taxon>eudicotyledons</taxon>
        <taxon>Gunneridae</taxon>
        <taxon>Pentapetalae</taxon>
        <taxon>asterids</taxon>
        <taxon>lamiids</taxon>
        <taxon>Solanales</taxon>
        <taxon>Solanaceae</taxon>
        <taxon>Nicotianoideae</taxon>
        <taxon>Nicotianeae</taxon>
        <taxon>Nicotiana</taxon>
    </lineage>
</organism>
<dbReference type="Proteomes" id="UP000187609">
    <property type="component" value="Unassembled WGS sequence"/>
</dbReference>
<sequence>MLSVLEESEHSDYDKCLQPKTGTQRLNIGCVGSNPEMVFNVEGLVLRSVLGGDGGRSGGLGWKNDDLLVRVSGVRLLEAVVGMKKKMERGVVWGGMEDDDLQEGGVCVLRR</sequence>
<evidence type="ECO:0000313" key="1">
    <source>
        <dbReference type="EMBL" id="OIT36021.1"/>
    </source>
</evidence>
<accession>A0A314L2V3</accession>
<dbReference type="EMBL" id="MJEQ01000484">
    <property type="protein sequence ID" value="OIT36021.1"/>
    <property type="molecule type" value="Genomic_DNA"/>
</dbReference>
<proteinExistence type="predicted"/>
<protein>
    <submittedName>
        <fullName evidence="1">Uncharacterized protein</fullName>
    </submittedName>
</protein>
<comment type="caution">
    <text evidence="1">The sequence shown here is derived from an EMBL/GenBank/DDBJ whole genome shotgun (WGS) entry which is preliminary data.</text>
</comment>
<name>A0A314L2V3_NICAT</name>
<gene>
    <name evidence="1" type="ORF">A4A49_14166</name>
</gene>